<evidence type="ECO:0000256" key="4">
    <source>
        <dbReference type="ARBA" id="ARBA00023054"/>
    </source>
</evidence>
<dbReference type="Gene3D" id="3.10.50.30">
    <property type="entry name" value="Transcription elongation factor, GreA/GreB, C-terminal domain"/>
    <property type="match status" value="1"/>
</dbReference>
<comment type="function">
    <text evidence="7 9 10">Necessary for efficient RNA polymerase transcription elongation past template-encoded arresting sites. The arresting sites in DNA have the property of trapping a certain fraction of elongating RNA polymerases that pass through, resulting in locked ternary complexes. Cleavage of the nascent transcript by cleavage factors such as GreA or GreB allows the resumption of elongation from the new 3'terminus. GreA releases sequences of 2 to 3 nucleotides.</text>
</comment>
<dbReference type="FunFam" id="1.10.287.180:FF:000001">
    <property type="entry name" value="Transcription elongation factor GreA"/>
    <property type="match status" value="1"/>
</dbReference>
<proteinExistence type="inferred from homology"/>
<evidence type="ECO:0000256" key="3">
    <source>
        <dbReference type="ARBA" id="ARBA00023015"/>
    </source>
</evidence>
<evidence type="ECO:0000256" key="6">
    <source>
        <dbReference type="ARBA" id="ARBA00023163"/>
    </source>
</evidence>
<keyword evidence="11" id="KW-0251">Elongation factor</keyword>
<dbReference type="KEGG" id="crw:CROST_024640"/>
<dbReference type="InterPro" id="IPR001437">
    <property type="entry name" value="Tscrpt_elong_fac_GreA/B_C"/>
</dbReference>
<dbReference type="InterPro" id="IPR022691">
    <property type="entry name" value="Tscrpt_elong_fac_GreA/B_N"/>
</dbReference>
<keyword evidence="5 9" id="KW-0238">DNA-binding</keyword>
<dbReference type="PANTHER" id="PTHR30437">
    <property type="entry name" value="TRANSCRIPTION ELONGATION FACTOR GREA"/>
    <property type="match status" value="1"/>
</dbReference>
<comment type="similarity">
    <text evidence="1 9 10">Belongs to the GreA/GreB family.</text>
</comment>
<protein>
    <recommendedName>
        <fullName evidence="2 9">Transcription elongation factor GreA</fullName>
    </recommendedName>
    <alternativeName>
        <fullName evidence="8 9">Transcript cleavage factor GreA</fullName>
    </alternativeName>
</protein>
<evidence type="ECO:0000256" key="2">
    <source>
        <dbReference type="ARBA" id="ARBA00013729"/>
    </source>
</evidence>
<dbReference type="Gene3D" id="1.10.287.180">
    <property type="entry name" value="Transcription elongation factor, GreA/GreB, N-terminal domain"/>
    <property type="match status" value="1"/>
</dbReference>
<evidence type="ECO:0000256" key="5">
    <source>
        <dbReference type="ARBA" id="ARBA00023125"/>
    </source>
</evidence>
<dbReference type="AlphaFoldDB" id="A0A1S8L4S4"/>
<dbReference type="Pfam" id="PF01272">
    <property type="entry name" value="GreA_GreB"/>
    <property type="match status" value="1"/>
</dbReference>
<keyword evidence="3 9" id="KW-0805">Transcription regulation</keyword>
<dbReference type="RefSeq" id="WP_077834035.1">
    <property type="nucleotide sequence ID" value="NZ_CP096983.1"/>
</dbReference>
<dbReference type="SUPFAM" id="SSF46557">
    <property type="entry name" value="GreA transcript cleavage protein, N-terminal domain"/>
    <property type="match status" value="1"/>
</dbReference>
<dbReference type="GO" id="GO:0070063">
    <property type="term" value="F:RNA polymerase binding"/>
    <property type="evidence" value="ECO:0007669"/>
    <property type="project" value="InterPro"/>
</dbReference>
<keyword evidence="6 9" id="KW-0804">Transcription</keyword>
<dbReference type="PANTHER" id="PTHR30437:SF4">
    <property type="entry name" value="TRANSCRIPTION ELONGATION FACTOR GREA"/>
    <property type="match status" value="1"/>
</dbReference>
<dbReference type="GO" id="GO:0003677">
    <property type="term" value="F:DNA binding"/>
    <property type="evidence" value="ECO:0007669"/>
    <property type="project" value="UniProtKB-UniRule"/>
</dbReference>
<reference evidence="11 12" key="1">
    <citation type="submission" date="2022-04" db="EMBL/GenBank/DDBJ databases">
        <title>Genome sequence of C. roseum typestrain.</title>
        <authorList>
            <person name="Poehlein A."/>
            <person name="Schoch T."/>
            <person name="Duerre P."/>
            <person name="Daniel R."/>
        </authorList>
    </citation>
    <scope>NUCLEOTIDE SEQUENCE [LARGE SCALE GENOMIC DNA]</scope>
    <source>
        <strain evidence="11 12">DSM 7320</strain>
    </source>
</reference>
<dbReference type="GO" id="GO:0003746">
    <property type="term" value="F:translation elongation factor activity"/>
    <property type="evidence" value="ECO:0007669"/>
    <property type="project" value="UniProtKB-KW"/>
</dbReference>
<dbReference type="InterPro" id="IPR036953">
    <property type="entry name" value="GreA/GreB_C_sf"/>
</dbReference>
<keyword evidence="4" id="KW-0175">Coiled coil</keyword>
<evidence type="ECO:0000313" key="11">
    <source>
        <dbReference type="EMBL" id="URZ11747.1"/>
    </source>
</evidence>
<evidence type="ECO:0000256" key="8">
    <source>
        <dbReference type="ARBA" id="ARBA00030776"/>
    </source>
</evidence>
<dbReference type="STRING" id="84029.CROST_25210"/>
<dbReference type="NCBIfam" id="TIGR01462">
    <property type="entry name" value="greA"/>
    <property type="match status" value="1"/>
</dbReference>
<dbReference type="SUPFAM" id="SSF54534">
    <property type="entry name" value="FKBP-like"/>
    <property type="match status" value="1"/>
</dbReference>
<dbReference type="Proteomes" id="UP000190951">
    <property type="component" value="Chromosome"/>
</dbReference>
<dbReference type="InterPro" id="IPR036805">
    <property type="entry name" value="Tscrpt_elong_fac_GreA/B_N_sf"/>
</dbReference>
<dbReference type="InterPro" id="IPR018151">
    <property type="entry name" value="TF_GreA/GreB_CS"/>
</dbReference>
<dbReference type="InterPro" id="IPR028624">
    <property type="entry name" value="Tscrpt_elong_fac_GreA/B"/>
</dbReference>
<evidence type="ECO:0000256" key="7">
    <source>
        <dbReference type="ARBA" id="ARBA00024916"/>
    </source>
</evidence>
<sequence>MSRMLTKSDYDRLKEEYEYRNTVKRHEIAKKKMEAAAFGDRSENAEYKAAKEEYYHNNRRLGQISRLLKNSVIIEKNRNSNEVDIGSEVCLKIGEEEIFKAKLVTTLNINVEEEDTEYISVDSPFGKALYKKHVGDMFDVMLPEDRNIKDVKIISIEN</sequence>
<dbReference type="PIRSF" id="PIRSF006092">
    <property type="entry name" value="GreA_GreB"/>
    <property type="match status" value="1"/>
</dbReference>
<dbReference type="Pfam" id="PF03449">
    <property type="entry name" value="GreA_GreB_N"/>
    <property type="match status" value="1"/>
</dbReference>
<dbReference type="HAMAP" id="MF_00105">
    <property type="entry name" value="GreA_GreB"/>
    <property type="match status" value="1"/>
</dbReference>
<dbReference type="EMBL" id="CP096983">
    <property type="protein sequence ID" value="URZ11747.1"/>
    <property type="molecule type" value="Genomic_DNA"/>
</dbReference>
<name>A0A1S8L4S4_9CLOT</name>
<dbReference type="InterPro" id="IPR023459">
    <property type="entry name" value="Tscrpt_elong_fac_GreA/B_fam"/>
</dbReference>
<dbReference type="PROSITE" id="PS00830">
    <property type="entry name" value="GREAB_2"/>
    <property type="match status" value="1"/>
</dbReference>
<evidence type="ECO:0000313" key="12">
    <source>
        <dbReference type="Proteomes" id="UP000190951"/>
    </source>
</evidence>
<dbReference type="GO" id="GO:0032784">
    <property type="term" value="P:regulation of DNA-templated transcription elongation"/>
    <property type="evidence" value="ECO:0007669"/>
    <property type="project" value="UniProtKB-UniRule"/>
</dbReference>
<accession>A0A1S8L4S4</accession>
<dbReference type="InterPro" id="IPR006359">
    <property type="entry name" value="Tscrpt_elong_fac_GreA"/>
</dbReference>
<evidence type="ECO:0000256" key="9">
    <source>
        <dbReference type="HAMAP-Rule" id="MF_00105"/>
    </source>
</evidence>
<dbReference type="GO" id="GO:0006354">
    <property type="term" value="P:DNA-templated transcription elongation"/>
    <property type="evidence" value="ECO:0007669"/>
    <property type="project" value="TreeGrafter"/>
</dbReference>
<organism evidence="11 12">
    <name type="scientific">Clostridium felsineum</name>
    <dbReference type="NCBI Taxonomy" id="36839"/>
    <lineage>
        <taxon>Bacteria</taxon>
        <taxon>Bacillati</taxon>
        <taxon>Bacillota</taxon>
        <taxon>Clostridia</taxon>
        <taxon>Eubacteriales</taxon>
        <taxon>Clostridiaceae</taxon>
        <taxon>Clostridium</taxon>
    </lineage>
</organism>
<gene>
    <name evidence="11" type="primary">greB</name>
    <name evidence="9" type="synonym">greA</name>
    <name evidence="11" type="ORF">CROST_024640</name>
</gene>
<keyword evidence="11" id="KW-0648">Protein biosynthesis</keyword>
<evidence type="ECO:0000256" key="1">
    <source>
        <dbReference type="ARBA" id="ARBA00008213"/>
    </source>
</evidence>
<keyword evidence="12" id="KW-1185">Reference proteome</keyword>
<evidence type="ECO:0000256" key="10">
    <source>
        <dbReference type="RuleBase" id="RU000556"/>
    </source>
</evidence>